<comment type="similarity">
    <text evidence="2">Belongs to the bacterial solute-binding protein SsuA/TauA family.</text>
</comment>
<protein>
    <submittedName>
        <fullName evidence="4">ABC-type nitrate/sulfonate/bicarbonate transport system, periplasmic component</fullName>
    </submittedName>
</protein>
<comment type="subcellular location">
    <subcellularLocation>
        <location evidence="1">Periplasm</location>
    </subcellularLocation>
</comment>
<dbReference type="GO" id="GO:0042597">
    <property type="term" value="C:periplasmic space"/>
    <property type="evidence" value="ECO:0007669"/>
    <property type="project" value="UniProtKB-SubCell"/>
</dbReference>
<evidence type="ECO:0000256" key="3">
    <source>
        <dbReference type="ARBA" id="ARBA00022729"/>
    </source>
</evidence>
<keyword evidence="5" id="KW-1185">Reference proteome</keyword>
<proteinExistence type="inferred from homology"/>
<reference evidence="4 5" key="1">
    <citation type="submission" date="2009-06" db="EMBL/GenBank/DDBJ databases">
        <title>The draft genome of Clostridium carboxidivorans P7.</title>
        <authorList>
            <consortium name="US DOE Joint Genome Institute (JGI-PGF)"/>
            <person name="Lucas S."/>
            <person name="Copeland A."/>
            <person name="Lapidus A."/>
            <person name="Glavina del Rio T."/>
            <person name="Tice H."/>
            <person name="Bruce D."/>
            <person name="Goodwin L."/>
            <person name="Pitluck S."/>
            <person name="Larimer F."/>
            <person name="Land M.L."/>
            <person name="Hauser L."/>
            <person name="Hemme C.L."/>
        </authorList>
    </citation>
    <scope>NUCLEOTIDE SEQUENCE [LARGE SCALE GENOMIC DNA]</scope>
    <source>
        <strain evidence="4 5">P7</strain>
    </source>
</reference>
<name>C6PP00_9CLOT</name>
<dbReference type="Gene3D" id="3.40.190.10">
    <property type="entry name" value="Periplasmic binding protein-like II"/>
    <property type="match status" value="1"/>
</dbReference>
<dbReference type="Proteomes" id="UP000004198">
    <property type="component" value="Unassembled WGS sequence"/>
</dbReference>
<evidence type="ECO:0000313" key="5">
    <source>
        <dbReference type="Proteomes" id="UP000004198"/>
    </source>
</evidence>
<dbReference type="PANTHER" id="PTHR30024:SF47">
    <property type="entry name" value="TAURINE-BINDING PERIPLASMIC PROTEIN"/>
    <property type="match status" value="1"/>
</dbReference>
<evidence type="ECO:0000256" key="2">
    <source>
        <dbReference type="ARBA" id="ARBA00010742"/>
    </source>
</evidence>
<dbReference type="EMBL" id="ACVI01000005">
    <property type="protein sequence ID" value="EET89078.1"/>
    <property type="molecule type" value="Genomic_DNA"/>
</dbReference>
<sequence>MDQNRIDAALVPEPWGARLEKEVGARVVLDYNEVWRQGQYSTAVIVARSDFIKSHPEVVENFLKAHVDITDYINESKEASKNVVNDEIGKLTKKPLEKSVLNSSFKRITSTNNPEKQSIEEMTDLSVGVGFLRERPDLKNLFNLDILNKVLKEKGKQEIK</sequence>
<dbReference type="Pfam" id="PF13379">
    <property type="entry name" value="NMT1_2"/>
    <property type="match status" value="1"/>
</dbReference>
<evidence type="ECO:0000256" key="1">
    <source>
        <dbReference type="ARBA" id="ARBA00004418"/>
    </source>
</evidence>
<dbReference type="AlphaFoldDB" id="C6PP00"/>
<gene>
    <name evidence="4" type="ORF">CcarbDRAFT_0517</name>
</gene>
<accession>C6PP00</accession>
<dbReference type="STRING" id="536227.Ccar_10450"/>
<comment type="caution">
    <text evidence="4">The sequence shown here is derived from an EMBL/GenBank/DDBJ whole genome shotgun (WGS) entry which is preliminary data.</text>
</comment>
<dbReference type="SUPFAM" id="SSF53850">
    <property type="entry name" value="Periplasmic binding protein-like II"/>
    <property type="match status" value="1"/>
</dbReference>
<keyword evidence="3" id="KW-0732">Signal</keyword>
<dbReference type="eggNOG" id="COG0715">
    <property type="taxonomic scope" value="Bacteria"/>
</dbReference>
<dbReference type="PANTHER" id="PTHR30024">
    <property type="entry name" value="ALIPHATIC SULFONATES-BINDING PROTEIN-RELATED"/>
    <property type="match status" value="1"/>
</dbReference>
<organism evidence="4 5">
    <name type="scientific">Clostridium carboxidivorans P7</name>
    <dbReference type="NCBI Taxonomy" id="536227"/>
    <lineage>
        <taxon>Bacteria</taxon>
        <taxon>Bacillati</taxon>
        <taxon>Bacillota</taxon>
        <taxon>Clostridia</taxon>
        <taxon>Eubacteriales</taxon>
        <taxon>Clostridiaceae</taxon>
        <taxon>Clostridium</taxon>
    </lineage>
</organism>
<evidence type="ECO:0000313" key="4">
    <source>
        <dbReference type="EMBL" id="EET89078.1"/>
    </source>
</evidence>